<comment type="function">
    <text evidence="9">Catalyzes the condensation reaction of fatty acid synthesis by the addition to an acyl acceptor of two carbons from malonyl-ACP. Catalyzes the first condensation reaction which initiates fatty acid synthesis and may therefore play a role in governing the total rate of fatty acid production. Possesses both acetoacetyl-ACP synthase and acetyl transacylase activities. Its substrate specificity determines the biosynthesis of branched-chain and/or straight-chain of fatty acids.</text>
</comment>
<dbReference type="SUPFAM" id="SSF53901">
    <property type="entry name" value="Thiolase-like"/>
    <property type="match status" value="1"/>
</dbReference>
<dbReference type="GO" id="GO:0033818">
    <property type="term" value="F:beta-ketoacyl-acyl-carrier-protein synthase III activity"/>
    <property type="evidence" value="ECO:0007669"/>
    <property type="project" value="UniProtKB-EC"/>
</dbReference>
<dbReference type="Pfam" id="PF08545">
    <property type="entry name" value="ACP_syn_III"/>
    <property type="match status" value="1"/>
</dbReference>
<feature type="active site" evidence="9">
    <location>
        <position position="256"/>
    </location>
</feature>
<evidence type="ECO:0000256" key="7">
    <source>
        <dbReference type="ARBA" id="ARBA00023268"/>
    </source>
</evidence>
<comment type="domain">
    <text evidence="9">The last Arg residue of the ACP-binding site is essential for the weak association between ACP/AcpP and FabH.</text>
</comment>
<evidence type="ECO:0000256" key="5">
    <source>
        <dbReference type="ARBA" id="ARBA00023098"/>
    </source>
</evidence>
<feature type="active site" evidence="9">
    <location>
        <position position="286"/>
    </location>
</feature>
<comment type="subunit">
    <text evidence="9">Homodimer.</text>
</comment>
<keyword evidence="4 9" id="KW-0276">Fatty acid metabolism</keyword>
<evidence type="ECO:0000256" key="2">
    <source>
        <dbReference type="ARBA" id="ARBA00022516"/>
    </source>
</evidence>
<comment type="caution">
    <text evidence="12">The sequence shown here is derived from an EMBL/GenBank/DDBJ whole genome shotgun (WGS) entry which is preliminary data.</text>
</comment>
<comment type="catalytic activity">
    <reaction evidence="9">
        <text>malonyl-[ACP] + acetyl-CoA + H(+) = 3-oxobutanoyl-[ACP] + CO2 + CoA</text>
        <dbReference type="Rhea" id="RHEA:12080"/>
        <dbReference type="Rhea" id="RHEA-COMP:9623"/>
        <dbReference type="Rhea" id="RHEA-COMP:9625"/>
        <dbReference type="ChEBI" id="CHEBI:15378"/>
        <dbReference type="ChEBI" id="CHEBI:16526"/>
        <dbReference type="ChEBI" id="CHEBI:57287"/>
        <dbReference type="ChEBI" id="CHEBI:57288"/>
        <dbReference type="ChEBI" id="CHEBI:78449"/>
        <dbReference type="ChEBI" id="CHEBI:78450"/>
        <dbReference type="EC" id="2.3.1.180"/>
    </reaction>
</comment>
<evidence type="ECO:0000256" key="9">
    <source>
        <dbReference type="HAMAP-Rule" id="MF_01815"/>
    </source>
</evidence>
<evidence type="ECO:0000256" key="6">
    <source>
        <dbReference type="ARBA" id="ARBA00023160"/>
    </source>
</evidence>
<evidence type="ECO:0000256" key="4">
    <source>
        <dbReference type="ARBA" id="ARBA00022832"/>
    </source>
</evidence>
<keyword evidence="8 9" id="KW-0012">Acyltransferase</keyword>
<dbReference type="PANTHER" id="PTHR43091:SF1">
    <property type="entry name" value="BETA-KETOACYL-[ACYL-CARRIER-PROTEIN] SYNTHASE III, CHLOROPLASTIC"/>
    <property type="match status" value="1"/>
</dbReference>
<evidence type="ECO:0000259" key="10">
    <source>
        <dbReference type="Pfam" id="PF08541"/>
    </source>
</evidence>
<comment type="pathway">
    <text evidence="9">Lipid metabolism; fatty acid biosynthesis.</text>
</comment>
<proteinExistence type="inferred from homology"/>
<evidence type="ECO:0000313" key="12">
    <source>
        <dbReference type="EMBL" id="MDP9750000.1"/>
    </source>
</evidence>
<dbReference type="EMBL" id="JAURUP010000003">
    <property type="protein sequence ID" value="MDP9750000.1"/>
    <property type="molecule type" value="Genomic_DNA"/>
</dbReference>
<dbReference type="NCBIfam" id="NF006829">
    <property type="entry name" value="PRK09352.1"/>
    <property type="match status" value="1"/>
</dbReference>
<evidence type="ECO:0000256" key="1">
    <source>
        <dbReference type="ARBA" id="ARBA00008642"/>
    </source>
</evidence>
<keyword evidence="5 9" id="KW-0443">Lipid metabolism</keyword>
<dbReference type="Pfam" id="PF08541">
    <property type="entry name" value="ACP_syn_III_C"/>
    <property type="match status" value="1"/>
</dbReference>
<reference evidence="12 13" key="1">
    <citation type="submission" date="2023-07" db="EMBL/GenBank/DDBJ databases">
        <title>Genomic Encyclopedia of Type Strains, Phase IV (KMG-IV): sequencing the most valuable type-strain genomes for metagenomic binning, comparative biology and taxonomic classification.</title>
        <authorList>
            <person name="Goeker M."/>
        </authorList>
    </citation>
    <scope>NUCLEOTIDE SEQUENCE [LARGE SCALE GENOMIC DNA]</scope>
    <source>
        <strain evidence="12 13">DSM 25963</strain>
    </source>
</reference>
<gene>
    <name evidence="9" type="primary">fabH</name>
    <name evidence="12" type="ORF">J2S24_000464</name>
</gene>
<feature type="domain" description="Beta-ketoacyl-[acyl-carrier-protein] synthase III N-terminal" evidence="11">
    <location>
        <begin position="110"/>
        <end position="188"/>
    </location>
</feature>
<keyword evidence="7 9" id="KW-0511">Multifunctional enzyme</keyword>
<dbReference type="Gene3D" id="3.40.47.10">
    <property type="match status" value="1"/>
</dbReference>
<dbReference type="InterPro" id="IPR013751">
    <property type="entry name" value="ACP_syn_III_N"/>
</dbReference>
<keyword evidence="3 9" id="KW-0808">Transferase</keyword>
<keyword evidence="9" id="KW-0963">Cytoplasm</keyword>
<feature type="domain" description="Beta-ketoacyl-[acyl-carrier-protein] synthase III C-terminal" evidence="10">
    <location>
        <begin position="240"/>
        <end position="329"/>
    </location>
</feature>
<dbReference type="InterPro" id="IPR004655">
    <property type="entry name" value="FabH"/>
</dbReference>
<accession>A0ABT9M1K9</accession>
<feature type="region of interest" description="ACP-binding" evidence="9">
    <location>
        <begin position="257"/>
        <end position="261"/>
    </location>
</feature>
<dbReference type="PANTHER" id="PTHR43091">
    <property type="entry name" value="3-OXOACYL-[ACYL-CARRIER-PROTEIN] SYNTHASE"/>
    <property type="match status" value="1"/>
</dbReference>
<dbReference type="NCBIfam" id="TIGR00747">
    <property type="entry name" value="fabH"/>
    <property type="match status" value="1"/>
</dbReference>
<evidence type="ECO:0000256" key="3">
    <source>
        <dbReference type="ARBA" id="ARBA00022679"/>
    </source>
</evidence>
<dbReference type="RefSeq" id="WP_307680798.1">
    <property type="nucleotide sequence ID" value="NZ_JAURUP010000003.1"/>
</dbReference>
<sequence>MGKKFAAGILGTGSYVPEKVLTNSDLEKMVDTSDEWITTRTGIKERRIADPSQAASDLGIEAARKALEDAKIAPSEIDMIIVATVTPDMNFPSTACIIQANLGASNAAAFDISVGCSGFIYGLAIAQQFVETGMYNKILVIGAETLSKITNWKDRNTCVLFGDGAGAAVVGRVESGYGILSTYLGADGTGGKHLYMPAGGSRMPASEETVKKNLHTIFMEGQEVFKFAVKVMDSATIEALNRCGLKPEDIDMLIPHQANTRIIEAARKRLKLSDDKVYINLDKYGNTSAASVAIALDEAYRKGLIKKDDIILTVAFGAGLTWGSSVIKWSK</sequence>
<dbReference type="HAMAP" id="MF_01815">
    <property type="entry name" value="FabH"/>
    <property type="match status" value="1"/>
</dbReference>
<evidence type="ECO:0000259" key="11">
    <source>
        <dbReference type="Pfam" id="PF08545"/>
    </source>
</evidence>
<evidence type="ECO:0000313" key="13">
    <source>
        <dbReference type="Proteomes" id="UP001223886"/>
    </source>
</evidence>
<dbReference type="CDD" id="cd00830">
    <property type="entry name" value="KAS_III"/>
    <property type="match status" value="1"/>
</dbReference>
<dbReference type="InterPro" id="IPR016039">
    <property type="entry name" value="Thiolase-like"/>
</dbReference>
<keyword evidence="6 9" id="KW-0275">Fatty acid biosynthesis</keyword>
<dbReference type="Proteomes" id="UP001223886">
    <property type="component" value="Unassembled WGS sequence"/>
</dbReference>
<keyword evidence="2 9" id="KW-0444">Lipid biosynthesis</keyword>
<dbReference type="EC" id="2.3.1.180" evidence="9"/>
<organism evidence="12 13">
    <name type="scientific">Thermoanaerobacter pentosaceus</name>
    <dbReference type="NCBI Taxonomy" id="694059"/>
    <lineage>
        <taxon>Bacteria</taxon>
        <taxon>Bacillati</taxon>
        <taxon>Bacillota</taxon>
        <taxon>Clostridia</taxon>
        <taxon>Thermoanaerobacterales</taxon>
        <taxon>Thermoanaerobacteraceae</taxon>
        <taxon>Thermoanaerobacter</taxon>
    </lineage>
</organism>
<evidence type="ECO:0000256" key="8">
    <source>
        <dbReference type="ARBA" id="ARBA00023315"/>
    </source>
</evidence>
<feature type="active site" evidence="9">
    <location>
        <position position="116"/>
    </location>
</feature>
<dbReference type="InterPro" id="IPR013747">
    <property type="entry name" value="ACP_syn_III_C"/>
</dbReference>
<name>A0ABT9M1K9_9THEO</name>
<comment type="subcellular location">
    <subcellularLocation>
        <location evidence="9">Cytoplasm</location>
    </subcellularLocation>
</comment>
<protein>
    <recommendedName>
        <fullName evidence="9">Beta-ketoacyl-[acyl-carrier-protein] synthase III</fullName>
        <shortName evidence="9">Beta-ketoacyl-ACP synthase III</shortName>
        <shortName evidence="9">KAS III</shortName>
        <ecNumber evidence="9">2.3.1.180</ecNumber>
    </recommendedName>
    <alternativeName>
        <fullName evidence="9">3-oxoacyl-[acyl-carrier-protein] synthase 3</fullName>
    </alternativeName>
    <alternativeName>
        <fullName evidence="9">3-oxoacyl-[acyl-carrier-protein] synthase III</fullName>
    </alternativeName>
</protein>
<keyword evidence="13" id="KW-1185">Reference proteome</keyword>
<comment type="similarity">
    <text evidence="1 9">Belongs to the thiolase-like superfamily. FabH family.</text>
</comment>